<dbReference type="Gene3D" id="1.20.120.160">
    <property type="entry name" value="HPT domain"/>
    <property type="match status" value="1"/>
</dbReference>
<evidence type="ECO:0000256" key="2">
    <source>
        <dbReference type="ARBA" id="ARBA00004651"/>
    </source>
</evidence>
<dbReference type="SMART" id="SM00388">
    <property type="entry name" value="HisKA"/>
    <property type="match status" value="1"/>
</dbReference>
<dbReference type="InterPro" id="IPR003661">
    <property type="entry name" value="HisK_dim/P_dom"/>
</dbReference>
<feature type="region of interest" description="Disordered" evidence="14">
    <location>
        <begin position="875"/>
        <end position="904"/>
    </location>
</feature>
<evidence type="ECO:0000256" key="10">
    <source>
        <dbReference type="ARBA" id="ARBA00023012"/>
    </source>
</evidence>
<dbReference type="GO" id="GO:0005524">
    <property type="term" value="F:ATP binding"/>
    <property type="evidence" value="ECO:0007669"/>
    <property type="project" value="UniProtKB-KW"/>
</dbReference>
<evidence type="ECO:0000256" key="9">
    <source>
        <dbReference type="ARBA" id="ARBA00022989"/>
    </source>
</evidence>
<dbReference type="SUPFAM" id="SSF55874">
    <property type="entry name" value="ATPase domain of HSP90 chaperone/DNA topoisomerase II/histidine kinase"/>
    <property type="match status" value="1"/>
</dbReference>
<dbReference type="SUPFAM" id="SSF47226">
    <property type="entry name" value="Histidine-containing phosphotransfer domain, HPT domain"/>
    <property type="match status" value="1"/>
</dbReference>
<dbReference type="PROSITE" id="PS50110">
    <property type="entry name" value="RESPONSE_REGULATORY"/>
    <property type="match status" value="1"/>
</dbReference>
<proteinExistence type="predicted"/>
<dbReference type="CDD" id="cd16922">
    <property type="entry name" value="HATPase_EvgS-ArcB-TorS-like"/>
    <property type="match status" value="1"/>
</dbReference>
<evidence type="ECO:0000256" key="6">
    <source>
        <dbReference type="ARBA" id="ARBA00022692"/>
    </source>
</evidence>
<dbReference type="PANTHER" id="PTHR45339:SF1">
    <property type="entry name" value="HYBRID SIGNAL TRANSDUCTION HISTIDINE KINASE J"/>
    <property type="match status" value="1"/>
</dbReference>
<gene>
    <name evidence="18" type="ORF">FAZ78_12405</name>
</gene>
<dbReference type="InterPro" id="IPR004358">
    <property type="entry name" value="Sig_transdc_His_kin-like_C"/>
</dbReference>
<reference evidence="18 19" key="1">
    <citation type="submission" date="2019-04" db="EMBL/GenBank/DDBJ databases">
        <title>Crypto-aerobic microbial life in anoxic (sulfidic) marine sediments.</title>
        <authorList>
            <person name="Bhattacharya S."/>
            <person name="Roy C."/>
            <person name="Mondal N."/>
            <person name="Sarkar J."/>
            <person name="Mandal S."/>
            <person name="Rameez M.J."/>
            <person name="Ghosh W."/>
        </authorList>
    </citation>
    <scope>NUCLEOTIDE SEQUENCE [LARGE SCALE GENOMIC DNA]</scope>
    <source>
        <strain evidence="18 19">SBBC</strain>
    </source>
</reference>
<dbReference type="GO" id="GO:0000155">
    <property type="term" value="F:phosphorelay sensor kinase activity"/>
    <property type="evidence" value="ECO:0007669"/>
    <property type="project" value="InterPro"/>
</dbReference>
<dbReference type="SMART" id="SM00073">
    <property type="entry name" value="HPT"/>
    <property type="match status" value="1"/>
</dbReference>
<feature type="modified residue" description="Phosphohistidine" evidence="12">
    <location>
        <position position="1070"/>
    </location>
</feature>
<feature type="domain" description="Histidine kinase" evidence="15">
    <location>
        <begin position="344"/>
        <end position="565"/>
    </location>
</feature>
<keyword evidence="6" id="KW-0812">Transmembrane</keyword>
<dbReference type="FunFam" id="3.30.565.10:FF:000010">
    <property type="entry name" value="Sensor histidine kinase RcsC"/>
    <property type="match status" value="1"/>
</dbReference>
<evidence type="ECO:0000256" key="3">
    <source>
        <dbReference type="ARBA" id="ARBA00012438"/>
    </source>
</evidence>
<dbReference type="GO" id="GO:0005886">
    <property type="term" value="C:plasma membrane"/>
    <property type="evidence" value="ECO:0007669"/>
    <property type="project" value="UniProtKB-SubCell"/>
</dbReference>
<accession>A0A4V5NLM6</accession>
<keyword evidence="10" id="KW-0902">Two-component regulatory system</keyword>
<comment type="catalytic activity">
    <reaction evidence="1">
        <text>ATP + protein L-histidine = ADP + protein N-phospho-L-histidine.</text>
        <dbReference type="EC" id="2.7.13.3"/>
    </reaction>
</comment>
<dbReference type="Gene3D" id="3.30.565.10">
    <property type="entry name" value="Histidine kinase-like ATPase, C-terminal domain"/>
    <property type="match status" value="1"/>
</dbReference>
<dbReference type="InterPro" id="IPR001789">
    <property type="entry name" value="Sig_transdc_resp-reg_receiver"/>
</dbReference>
<dbReference type="InterPro" id="IPR036097">
    <property type="entry name" value="HisK_dim/P_sf"/>
</dbReference>
<evidence type="ECO:0000256" key="11">
    <source>
        <dbReference type="ARBA" id="ARBA00023136"/>
    </source>
</evidence>
<dbReference type="InterPro" id="IPR003594">
    <property type="entry name" value="HATPase_dom"/>
</dbReference>
<dbReference type="Pfam" id="PF00512">
    <property type="entry name" value="HisKA"/>
    <property type="match status" value="1"/>
</dbReference>
<evidence type="ECO:0000256" key="5">
    <source>
        <dbReference type="ARBA" id="ARBA00022553"/>
    </source>
</evidence>
<evidence type="ECO:0000313" key="18">
    <source>
        <dbReference type="EMBL" id="TKA96257.1"/>
    </source>
</evidence>
<dbReference type="SMART" id="SM00448">
    <property type="entry name" value="REC"/>
    <property type="match status" value="1"/>
</dbReference>
<keyword evidence="8" id="KW-0067">ATP-binding</keyword>
<dbReference type="EC" id="2.7.13.3" evidence="3"/>
<dbReference type="CDD" id="cd00088">
    <property type="entry name" value="HPT"/>
    <property type="match status" value="1"/>
</dbReference>
<feature type="domain" description="Response regulatory" evidence="16">
    <location>
        <begin position="725"/>
        <end position="845"/>
    </location>
</feature>
<keyword evidence="7" id="KW-0547">Nucleotide-binding</keyword>
<dbReference type="InterPro" id="IPR036890">
    <property type="entry name" value="HATPase_C_sf"/>
</dbReference>
<dbReference type="EMBL" id="SWAU01000109">
    <property type="protein sequence ID" value="TKA96257.1"/>
    <property type="molecule type" value="Genomic_DNA"/>
</dbReference>
<sequence length="1133" mass="120969">MVILVKHPAFLSRMTLHRRPPIDDLNALLQKPPRPGRFRGLGLALVPLLIAAVAYADYRFLVTEYQQSLAVKEQQMSNDVGDVLRQAFDAAEDPVRSLEALMRASESVEVDELAAFASADGGKRVTVSKSYGWLPFDENRPALIVNDLAQAEKMPINGLSGHLRSLVAQAQRSATAVPDFLQGGVKPGEAINKDLLTVLRIARIGEVQGAFFITYSLRRIVSLPPLPAGVSISGVDLVSNGLSQSLLIGETQADKTSPTAVTVPIGAPSLRFLVQGPTEDFRTFVLRDKWESQATLVAIVLVVLLNAILNLRQIHLGRQAARSASLAAEAARQSDYQKTRFLATMSHEMRTPLNGIIGMSDLLLDSPLNATQRKNATTLLGSAQNLLALINQILDFSKIEAKQVQLDPHDTQLGDLLTNVANAVGVLAAAKRVEMVLILPINACTLVKADSMKLRQILTNLLSNSIKFTSKGSVTLEVERTMTAGGRVRFRFSVRDTGIGIEQDRIATIFEPFEQADISTTRAYGGTGLGLTITRQLVEAMGGRIEVASAVGKGSIFSFELDFDLVDDTMPLRRERCVVGIQNVLLAMLPSSRRNATLIGIQSVGGECEVLDDPALVGDTLLAAQRRGDPFDLVLVDDGAQAKAVSLLAAAQGLGKVKVGIIRSSIMGNQPVSAEEQSYAGFLLNAPHTALTLTQGISHAFHHRSFSKAAGKPEVAMRASFDGLRVLMVDDDEVNRYYGIALFEKLGCRVASASDGREAIEVFGDGEGFDVVFMDCQMPVMDGLEATRELRKRMYAGTARARPIVALTANSQIEDRQACFAAGMKEFLSKPVRQPELVEVLTRLAPEAISLAPVSDPAAAAGEQGDALALPELDWTAPDKAPGAPVAPTGLAEAGQCEATPPPEPVPVAEKPVPVLAPLVLATPLPPAPADLPVAEAIVSAPQAPLATPASPPVAAQNSVPVVVAVPAPLQAQPAIVGMERVTPKAPFPPPAPPDLLAEAQADPAPLAIAPYTPQGEVLSVAALRDTREMLGASFTKLLQTFVDAAPTRLGSLDLDIDARNYEEVRRTAHSLKSSAKMVGALAMSNAALRLEEEARKPSPNRQEALAYSAALRQAYKGFVEKLKQLRKPSNAA</sequence>
<keyword evidence="4" id="KW-1003">Cell membrane</keyword>
<evidence type="ECO:0000259" key="15">
    <source>
        <dbReference type="PROSITE" id="PS50109"/>
    </source>
</evidence>
<dbReference type="PANTHER" id="PTHR45339">
    <property type="entry name" value="HYBRID SIGNAL TRANSDUCTION HISTIDINE KINASE J"/>
    <property type="match status" value="1"/>
</dbReference>
<dbReference type="Pfam" id="PF00072">
    <property type="entry name" value="Response_reg"/>
    <property type="match status" value="1"/>
</dbReference>
<evidence type="ECO:0000256" key="4">
    <source>
        <dbReference type="ARBA" id="ARBA00022475"/>
    </source>
</evidence>
<organism evidence="18 19">
    <name type="scientific">Cereibacter changlensis</name>
    <dbReference type="NCBI Taxonomy" id="402884"/>
    <lineage>
        <taxon>Bacteria</taxon>
        <taxon>Pseudomonadati</taxon>
        <taxon>Pseudomonadota</taxon>
        <taxon>Alphaproteobacteria</taxon>
        <taxon>Rhodobacterales</taxon>
        <taxon>Paracoccaceae</taxon>
        <taxon>Cereibacter</taxon>
    </lineage>
</organism>
<dbReference type="SMART" id="SM00387">
    <property type="entry name" value="HATPase_c"/>
    <property type="match status" value="1"/>
</dbReference>
<dbReference type="CDD" id="cd00082">
    <property type="entry name" value="HisKA"/>
    <property type="match status" value="1"/>
</dbReference>
<dbReference type="Pfam" id="PF02518">
    <property type="entry name" value="HATPase_c"/>
    <property type="match status" value="1"/>
</dbReference>
<dbReference type="PROSITE" id="PS50894">
    <property type="entry name" value="HPT"/>
    <property type="match status" value="1"/>
</dbReference>
<feature type="modified residue" description="4-aspartylphosphate" evidence="13">
    <location>
        <position position="775"/>
    </location>
</feature>
<dbReference type="Gene3D" id="3.40.50.2300">
    <property type="match status" value="1"/>
</dbReference>
<dbReference type="InterPro" id="IPR011006">
    <property type="entry name" value="CheY-like_superfamily"/>
</dbReference>
<evidence type="ECO:0000256" key="8">
    <source>
        <dbReference type="ARBA" id="ARBA00022840"/>
    </source>
</evidence>
<evidence type="ECO:0000259" key="16">
    <source>
        <dbReference type="PROSITE" id="PS50110"/>
    </source>
</evidence>
<dbReference type="CDD" id="cd17546">
    <property type="entry name" value="REC_hyHK_CKI1_RcsC-like"/>
    <property type="match status" value="1"/>
</dbReference>
<comment type="subcellular location">
    <subcellularLocation>
        <location evidence="2">Cell membrane</location>
        <topology evidence="2">Multi-pass membrane protein</topology>
    </subcellularLocation>
</comment>
<evidence type="ECO:0000256" key="7">
    <source>
        <dbReference type="ARBA" id="ARBA00022741"/>
    </source>
</evidence>
<dbReference type="Gene3D" id="1.10.287.130">
    <property type="match status" value="1"/>
</dbReference>
<dbReference type="InterPro" id="IPR005467">
    <property type="entry name" value="His_kinase_dom"/>
</dbReference>
<evidence type="ECO:0000313" key="19">
    <source>
        <dbReference type="Proteomes" id="UP000306340"/>
    </source>
</evidence>
<evidence type="ECO:0000256" key="12">
    <source>
        <dbReference type="PROSITE-ProRule" id="PRU00110"/>
    </source>
</evidence>
<dbReference type="SUPFAM" id="SSF52172">
    <property type="entry name" value="CheY-like"/>
    <property type="match status" value="1"/>
</dbReference>
<evidence type="ECO:0000256" key="1">
    <source>
        <dbReference type="ARBA" id="ARBA00000085"/>
    </source>
</evidence>
<dbReference type="PROSITE" id="PS50109">
    <property type="entry name" value="HIS_KIN"/>
    <property type="match status" value="1"/>
</dbReference>
<protein>
    <recommendedName>
        <fullName evidence="3">histidine kinase</fullName>
        <ecNumber evidence="3">2.7.13.3</ecNumber>
    </recommendedName>
</protein>
<dbReference type="AlphaFoldDB" id="A0A4V5NLM6"/>
<keyword evidence="9" id="KW-1133">Transmembrane helix</keyword>
<keyword evidence="11" id="KW-0472">Membrane</keyword>
<evidence type="ECO:0000259" key="17">
    <source>
        <dbReference type="PROSITE" id="PS50894"/>
    </source>
</evidence>
<dbReference type="SUPFAM" id="SSF47384">
    <property type="entry name" value="Homodimeric domain of signal transducing histidine kinase"/>
    <property type="match status" value="1"/>
</dbReference>
<dbReference type="PRINTS" id="PR00344">
    <property type="entry name" value="BCTRLSENSOR"/>
</dbReference>
<comment type="caution">
    <text evidence="18">The sequence shown here is derived from an EMBL/GenBank/DDBJ whole genome shotgun (WGS) entry which is preliminary data.</text>
</comment>
<feature type="domain" description="HPt" evidence="17">
    <location>
        <begin position="1031"/>
        <end position="1133"/>
    </location>
</feature>
<dbReference type="InterPro" id="IPR008207">
    <property type="entry name" value="Sig_transdc_His_kin_Hpt_dom"/>
</dbReference>
<evidence type="ECO:0000256" key="14">
    <source>
        <dbReference type="SAM" id="MobiDB-lite"/>
    </source>
</evidence>
<dbReference type="InterPro" id="IPR036641">
    <property type="entry name" value="HPT_dom_sf"/>
</dbReference>
<keyword evidence="5 13" id="KW-0597">Phosphoprotein</keyword>
<name>A0A4V5NLM6_9RHOB</name>
<evidence type="ECO:0000256" key="13">
    <source>
        <dbReference type="PROSITE-ProRule" id="PRU00169"/>
    </source>
</evidence>
<dbReference type="Proteomes" id="UP000306340">
    <property type="component" value="Unassembled WGS sequence"/>
</dbReference>
<dbReference type="Pfam" id="PF01627">
    <property type="entry name" value="Hpt"/>
    <property type="match status" value="1"/>
</dbReference>